<reference evidence="1" key="1">
    <citation type="submission" date="2022-10" db="EMBL/GenBank/DDBJ databases">
        <title>The WGS of Solirubrobacter ginsenosidimutans DSM 21036.</title>
        <authorList>
            <person name="Jiang Z."/>
        </authorList>
    </citation>
    <scope>NUCLEOTIDE SEQUENCE</scope>
    <source>
        <strain evidence="1">DSM 21036</strain>
    </source>
</reference>
<name>A0A9X3N124_9ACTN</name>
<dbReference type="Proteomes" id="UP001149140">
    <property type="component" value="Unassembled WGS sequence"/>
</dbReference>
<sequence length="153" mass="16043">MTVGELAAQHGVPLEELVRTPLYGSLAPDAPFFCTFAWDMHHEAPVTTAADLGRREVLVPVERPAVGLEAVDSLAPGASLEFSPPVPALELAALLGVAEPVARTVGIYMATWEVQLGDAVATLDGSAAGETYSLPAALGARVVAADRVRFLRR</sequence>
<evidence type="ECO:0000313" key="2">
    <source>
        <dbReference type="Proteomes" id="UP001149140"/>
    </source>
</evidence>
<dbReference type="RefSeq" id="WP_270044306.1">
    <property type="nucleotide sequence ID" value="NZ_JAPDOD010000041.1"/>
</dbReference>
<comment type="caution">
    <text evidence="1">The sequence shown here is derived from an EMBL/GenBank/DDBJ whole genome shotgun (WGS) entry which is preliminary data.</text>
</comment>
<organism evidence="1 2">
    <name type="scientific">Solirubrobacter ginsenosidimutans</name>
    <dbReference type="NCBI Taxonomy" id="490573"/>
    <lineage>
        <taxon>Bacteria</taxon>
        <taxon>Bacillati</taxon>
        <taxon>Actinomycetota</taxon>
        <taxon>Thermoleophilia</taxon>
        <taxon>Solirubrobacterales</taxon>
        <taxon>Solirubrobacteraceae</taxon>
        <taxon>Solirubrobacter</taxon>
    </lineage>
</organism>
<dbReference type="AlphaFoldDB" id="A0A9X3N124"/>
<accession>A0A9X3N124</accession>
<proteinExistence type="predicted"/>
<gene>
    <name evidence="1" type="ORF">OM076_32575</name>
</gene>
<protein>
    <submittedName>
        <fullName evidence="1">Uncharacterized protein</fullName>
    </submittedName>
</protein>
<dbReference type="EMBL" id="JAPDOD010000041">
    <property type="protein sequence ID" value="MDA0165050.1"/>
    <property type="molecule type" value="Genomic_DNA"/>
</dbReference>
<keyword evidence="2" id="KW-1185">Reference proteome</keyword>
<evidence type="ECO:0000313" key="1">
    <source>
        <dbReference type="EMBL" id="MDA0165050.1"/>
    </source>
</evidence>